<dbReference type="Proteomes" id="UP000198906">
    <property type="component" value="Unassembled WGS sequence"/>
</dbReference>
<dbReference type="EMBL" id="FMHU01000002">
    <property type="protein sequence ID" value="SCL21687.1"/>
    <property type="molecule type" value="Genomic_DNA"/>
</dbReference>
<evidence type="ECO:0000256" key="2">
    <source>
        <dbReference type="ARBA" id="ARBA00022670"/>
    </source>
</evidence>
<dbReference type="AlphaFoldDB" id="A0A1C6RWU5"/>
<sequence length="263" mass="28237">MSEFIRAVALDDIRIRSGGTGRTVEAYAAIFNEPAEIIDQDGHYYEVNSPVAFNRTIANSKGRFPVVYHHGLTLAGTASERGSVPIGVSTEVRADKRGVLTVSEYGRSELADEVLEAIRLGAVTAQSYGGRFIRSDVRRPPGGFRADPDGKLRTVTRLEVAMREFGPTPFPAFAGAAITGIRAQQVLGALLTAPASRRQALLDHLDHLATPLDEVDPAEVDNTGTPDVPGSAGTVTDDPPARHSRSVPLSMRVRAARIARGWE</sequence>
<organism evidence="6 7">
    <name type="scientific">Micromonospora inyonensis</name>
    <dbReference type="NCBI Taxonomy" id="47866"/>
    <lineage>
        <taxon>Bacteria</taxon>
        <taxon>Bacillati</taxon>
        <taxon>Actinomycetota</taxon>
        <taxon>Actinomycetes</taxon>
        <taxon>Micromonosporales</taxon>
        <taxon>Micromonosporaceae</taxon>
        <taxon>Micromonospora</taxon>
    </lineage>
</organism>
<dbReference type="InterPro" id="IPR054613">
    <property type="entry name" value="Peptidase_S78_dom"/>
</dbReference>
<feature type="domain" description="Prohead serine protease" evidence="5">
    <location>
        <begin position="18"/>
        <end position="179"/>
    </location>
</feature>
<evidence type="ECO:0000313" key="7">
    <source>
        <dbReference type="Proteomes" id="UP000198906"/>
    </source>
</evidence>
<dbReference type="STRING" id="47866.GA0074694_3113"/>
<keyword evidence="7" id="KW-1185">Reference proteome</keyword>
<proteinExistence type="predicted"/>
<evidence type="ECO:0000256" key="3">
    <source>
        <dbReference type="ARBA" id="ARBA00022801"/>
    </source>
</evidence>
<evidence type="ECO:0000259" key="5">
    <source>
        <dbReference type="Pfam" id="PF04586"/>
    </source>
</evidence>
<name>A0A1C6RWU5_9ACTN</name>
<accession>A0A1C6RWU5</accession>
<evidence type="ECO:0000256" key="1">
    <source>
        <dbReference type="ARBA" id="ARBA00022612"/>
    </source>
</evidence>
<gene>
    <name evidence="6" type="ORF">GA0074694_3113</name>
</gene>
<evidence type="ECO:0000313" key="6">
    <source>
        <dbReference type="EMBL" id="SCL21687.1"/>
    </source>
</evidence>
<dbReference type="GO" id="GO:0006508">
    <property type="term" value="P:proteolysis"/>
    <property type="evidence" value="ECO:0007669"/>
    <property type="project" value="UniProtKB-KW"/>
</dbReference>
<protein>
    <submittedName>
        <fullName evidence="6">Phage prohead protease, HK97 family</fullName>
    </submittedName>
</protein>
<keyword evidence="2 6" id="KW-0645">Protease</keyword>
<dbReference type="Pfam" id="PF04586">
    <property type="entry name" value="Peptidase_S78"/>
    <property type="match status" value="1"/>
</dbReference>
<evidence type="ECO:0000256" key="4">
    <source>
        <dbReference type="SAM" id="MobiDB-lite"/>
    </source>
</evidence>
<dbReference type="GO" id="GO:0008233">
    <property type="term" value="F:peptidase activity"/>
    <property type="evidence" value="ECO:0007669"/>
    <property type="project" value="UniProtKB-KW"/>
</dbReference>
<feature type="region of interest" description="Disordered" evidence="4">
    <location>
        <begin position="213"/>
        <end position="245"/>
    </location>
</feature>
<dbReference type="RefSeq" id="WP_091459287.1">
    <property type="nucleotide sequence ID" value="NZ_FMHU01000002.1"/>
</dbReference>
<keyword evidence="3" id="KW-0378">Hydrolase</keyword>
<keyword evidence="1" id="KW-1188">Viral release from host cell</keyword>
<reference evidence="7" key="1">
    <citation type="submission" date="2016-06" db="EMBL/GenBank/DDBJ databases">
        <authorList>
            <person name="Varghese N."/>
        </authorList>
    </citation>
    <scope>NUCLEOTIDE SEQUENCE [LARGE SCALE GENOMIC DNA]</scope>
    <source>
        <strain evidence="7">DSM 46123</strain>
    </source>
</reference>